<evidence type="ECO:0000313" key="1">
    <source>
        <dbReference type="EMBL" id="KKM75783.1"/>
    </source>
</evidence>
<protein>
    <submittedName>
        <fullName evidence="1">Uncharacterized protein</fullName>
    </submittedName>
</protein>
<proteinExistence type="predicted"/>
<dbReference type="EMBL" id="LAZR01008914">
    <property type="protein sequence ID" value="KKM75783.1"/>
    <property type="molecule type" value="Genomic_DNA"/>
</dbReference>
<sequence>PCMNIFNLLKKNGFELDPDLEPVITLLDFNDIKMIDLEKSPAENGLRNYEFMTAAGFKKGEILVTLKLI</sequence>
<organism evidence="1">
    <name type="scientific">marine sediment metagenome</name>
    <dbReference type="NCBI Taxonomy" id="412755"/>
    <lineage>
        <taxon>unclassified sequences</taxon>
        <taxon>metagenomes</taxon>
        <taxon>ecological metagenomes</taxon>
    </lineage>
</organism>
<gene>
    <name evidence="1" type="ORF">LCGC14_1386690</name>
</gene>
<comment type="caution">
    <text evidence="1">The sequence shown here is derived from an EMBL/GenBank/DDBJ whole genome shotgun (WGS) entry which is preliminary data.</text>
</comment>
<dbReference type="AlphaFoldDB" id="A0A0F9K1F8"/>
<name>A0A0F9K1F8_9ZZZZ</name>
<feature type="non-terminal residue" evidence="1">
    <location>
        <position position="1"/>
    </location>
</feature>
<accession>A0A0F9K1F8</accession>
<reference evidence="1" key="1">
    <citation type="journal article" date="2015" name="Nature">
        <title>Complex archaea that bridge the gap between prokaryotes and eukaryotes.</title>
        <authorList>
            <person name="Spang A."/>
            <person name="Saw J.H."/>
            <person name="Jorgensen S.L."/>
            <person name="Zaremba-Niedzwiedzka K."/>
            <person name="Martijn J."/>
            <person name="Lind A.E."/>
            <person name="van Eijk R."/>
            <person name="Schleper C."/>
            <person name="Guy L."/>
            <person name="Ettema T.J."/>
        </authorList>
    </citation>
    <scope>NUCLEOTIDE SEQUENCE</scope>
</reference>